<evidence type="ECO:0000313" key="8">
    <source>
        <dbReference type="Ensembl" id="ENSAMEP00000024760.1"/>
    </source>
</evidence>
<comment type="similarity">
    <text evidence="2 5">Belongs to the calycin superfamily. Fatty-acid binding protein (FABP) family.</text>
</comment>
<evidence type="ECO:0000256" key="3">
    <source>
        <dbReference type="ARBA" id="ARBA00022448"/>
    </source>
</evidence>
<name>A0A7N5JFP5_AILME</name>
<dbReference type="Pfam" id="PF00061">
    <property type="entry name" value="Lipocalin"/>
    <property type="match status" value="1"/>
</dbReference>
<accession>A0A7N5JFP5</accession>
<reference evidence="8" key="3">
    <citation type="submission" date="2025-09" db="UniProtKB">
        <authorList>
            <consortium name="Ensembl"/>
        </authorList>
    </citation>
    <scope>IDENTIFICATION</scope>
</reference>
<dbReference type="InterPro" id="IPR031259">
    <property type="entry name" value="ILBP"/>
</dbReference>
<keyword evidence="4" id="KW-0963">Cytoplasm</keyword>
<dbReference type="PANTHER" id="PTHR11955">
    <property type="entry name" value="FATTY ACID BINDING PROTEIN"/>
    <property type="match status" value="1"/>
</dbReference>
<reference evidence="8" key="2">
    <citation type="submission" date="2025-08" db="UniProtKB">
        <authorList>
            <consortium name="Ensembl"/>
        </authorList>
    </citation>
    <scope>IDENTIFICATION</scope>
</reference>
<dbReference type="SUPFAM" id="SSF50814">
    <property type="entry name" value="Lipocalins"/>
    <property type="match status" value="1"/>
</dbReference>
<keyword evidence="9" id="KW-1185">Reference proteome</keyword>
<evidence type="ECO:0000313" key="9">
    <source>
        <dbReference type="Proteomes" id="UP000008912"/>
    </source>
</evidence>
<feature type="compositionally biased region" description="Pro residues" evidence="6">
    <location>
        <begin position="1"/>
        <end position="15"/>
    </location>
</feature>
<evidence type="ECO:0000259" key="7">
    <source>
        <dbReference type="PROSITE" id="PS00214"/>
    </source>
</evidence>
<reference evidence="8 9" key="1">
    <citation type="journal article" date="2010" name="Nature">
        <title>The sequence and de novo assembly of the giant panda genome.</title>
        <authorList>
            <person name="Li R."/>
            <person name="Fan W."/>
            <person name="Tian G."/>
            <person name="Zhu H."/>
            <person name="He L."/>
            <person name="Cai J."/>
            <person name="Huang Q."/>
            <person name="Cai Q."/>
            <person name="Li B."/>
            <person name="Bai Y."/>
            <person name="Zhang Z."/>
            <person name="Zhang Y."/>
            <person name="Wang W."/>
            <person name="Li J."/>
            <person name="Wei F."/>
            <person name="Li H."/>
            <person name="Jian M."/>
            <person name="Li J."/>
            <person name="Zhang Z."/>
            <person name="Nielsen R."/>
            <person name="Li D."/>
            <person name="Gu W."/>
            <person name="Yang Z."/>
            <person name="Xuan Z."/>
            <person name="Ryder O.A."/>
            <person name="Leung F.C."/>
            <person name="Zhou Y."/>
            <person name="Cao J."/>
            <person name="Sun X."/>
            <person name="Fu Y."/>
            <person name="Fang X."/>
            <person name="Guo X."/>
            <person name="Wang B."/>
            <person name="Hou R."/>
            <person name="Shen F."/>
            <person name="Mu B."/>
            <person name="Ni P."/>
            <person name="Lin R."/>
            <person name="Qian W."/>
            <person name="Wang G."/>
            <person name="Yu C."/>
            <person name="Nie W."/>
            <person name="Wang J."/>
            <person name="Wu Z."/>
            <person name="Liang H."/>
            <person name="Min J."/>
            <person name="Wu Q."/>
            <person name="Cheng S."/>
            <person name="Ruan J."/>
            <person name="Wang M."/>
            <person name="Shi Z."/>
            <person name="Wen M."/>
            <person name="Liu B."/>
            <person name="Ren X."/>
            <person name="Zheng H."/>
            <person name="Dong D."/>
            <person name="Cook K."/>
            <person name="Shan G."/>
            <person name="Zhang H."/>
            <person name="Kosiol C."/>
            <person name="Xie X."/>
            <person name="Lu Z."/>
            <person name="Zheng H."/>
            <person name="Li Y."/>
            <person name="Steiner C.C."/>
            <person name="Lam T.T."/>
            <person name="Lin S."/>
            <person name="Zhang Q."/>
            <person name="Li G."/>
            <person name="Tian J."/>
            <person name="Gong T."/>
            <person name="Liu H."/>
            <person name="Zhang D."/>
            <person name="Fang L."/>
            <person name="Ye C."/>
            <person name="Zhang J."/>
            <person name="Hu W."/>
            <person name="Xu A."/>
            <person name="Ren Y."/>
            <person name="Zhang G."/>
            <person name="Bruford M.W."/>
            <person name="Li Q."/>
            <person name="Ma L."/>
            <person name="Guo Y."/>
            <person name="An N."/>
            <person name="Hu Y."/>
            <person name="Zheng Y."/>
            <person name="Shi Y."/>
            <person name="Li Z."/>
            <person name="Liu Q."/>
            <person name="Chen Y."/>
            <person name="Zhao J."/>
            <person name="Qu N."/>
            <person name="Zhao S."/>
            <person name="Tian F."/>
            <person name="Wang X."/>
            <person name="Wang H."/>
            <person name="Xu L."/>
            <person name="Liu X."/>
            <person name="Vinar T."/>
            <person name="Wang Y."/>
            <person name="Lam T.W."/>
            <person name="Yiu S.M."/>
            <person name="Liu S."/>
            <person name="Zhang H."/>
            <person name="Li D."/>
            <person name="Huang Y."/>
            <person name="Wang X."/>
            <person name="Yang G."/>
            <person name="Jiang Z."/>
            <person name="Wang J."/>
            <person name="Qin N."/>
            <person name="Li L."/>
            <person name="Li J."/>
            <person name="Bolund L."/>
            <person name="Kristiansen K."/>
            <person name="Wong G.K."/>
            <person name="Olson M."/>
            <person name="Zhang X."/>
            <person name="Li S."/>
            <person name="Yang H."/>
            <person name="Wang J."/>
            <person name="Wang J."/>
        </authorList>
    </citation>
    <scope>NUCLEOTIDE SEQUENCE [LARGE SCALE GENOMIC DNA]</scope>
</reference>
<protein>
    <submittedName>
        <fullName evidence="8">Fatty acid binding protein 3</fullName>
    </submittedName>
</protein>
<dbReference type="GO" id="GO:0005737">
    <property type="term" value="C:cytoplasm"/>
    <property type="evidence" value="ECO:0007669"/>
    <property type="project" value="UniProtKB-SubCell"/>
</dbReference>
<keyword evidence="3 5" id="KW-0813">Transport</keyword>
<evidence type="ECO:0000256" key="1">
    <source>
        <dbReference type="ARBA" id="ARBA00004496"/>
    </source>
</evidence>
<feature type="domain" description="Cytosolic fatty-acid binding proteins" evidence="7">
    <location>
        <begin position="117"/>
        <end position="134"/>
    </location>
</feature>
<evidence type="ECO:0000256" key="6">
    <source>
        <dbReference type="SAM" id="MobiDB-lite"/>
    </source>
</evidence>
<evidence type="ECO:0000256" key="5">
    <source>
        <dbReference type="RuleBase" id="RU003696"/>
    </source>
</evidence>
<dbReference type="GeneTree" id="ENSGT00940000155104"/>
<dbReference type="AlphaFoldDB" id="A0A7N5JFP5"/>
<sequence>MLSRPPRAPPAPPHGPMDHPVRLAPLIGSLMVTQLSSSPSSQPVVAVETQNSDITTEPQSEGWGDAALGRDWSCCLADVVFTSGSAKGREREELKLPPLAPHSPKAPSLTMVDAFVGTWKLVDSKNFDDYMKSIGVGFATRQVANMTKPTTVIEMNGDTIIIKTHSTFKNTEISFKLGVEFDETTADDRKVKSTVTLDGGKLVHVQKWNGQETTLVRELVDGKLILTLTHGSAVCTRTYEKEA</sequence>
<dbReference type="Ensembl" id="ENSAMET00000048116.1">
    <property type="protein sequence ID" value="ENSAMEP00000024760.1"/>
    <property type="gene ID" value="ENSAMEG00000017717.2"/>
</dbReference>
<dbReference type="Proteomes" id="UP000008912">
    <property type="component" value="Unassembled WGS sequence"/>
</dbReference>
<dbReference type="InterPro" id="IPR000566">
    <property type="entry name" value="Lipocln_cytosolic_FA-bd_dom"/>
</dbReference>
<organism evidence="8 9">
    <name type="scientific">Ailuropoda melanoleuca</name>
    <name type="common">Giant panda</name>
    <dbReference type="NCBI Taxonomy" id="9646"/>
    <lineage>
        <taxon>Eukaryota</taxon>
        <taxon>Metazoa</taxon>
        <taxon>Chordata</taxon>
        <taxon>Craniata</taxon>
        <taxon>Vertebrata</taxon>
        <taxon>Euteleostomi</taxon>
        <taxon>Mammalia</taxon>
        <taxon>Eutheria</taxon>
        <taxon>Laurasiatheria</taxon>
        <taxon>Carnivora</taxon>
        <taxon>Caniformia</taxon>
        <taxon>Ursidae</taxon>
        <taxon>Ailuropoda</taxon>
    </lineage>
</organism>
<dbReference type="InterPro" id="IPR000463">
    <property type="entry name" value="Fatty_acid-bd"/>
</dbReference>
<dbReference type="CDD" id="cd19466">
    <property type="entry name" value="FABP3"/>
    <property type="match status" value="1"/>
</dbReference>
<dbReference type="Gene3D" id="2.40.128.20">
    <property type="match status" value="1"/>
</dbReference>
<feature type="region of interest" description="Disordered" evidence="6">
    <location>
        <begin position="1"/>
        <end position="20"/>
    </location>
</feature>
<proteinExistence type="inferred from homology"/>
<dbReference type="InterPro" id="IPR012674">
    <property type="entry name" value="Calycin"/>
</dbReference>
<dbReference type="GO" id="GO:0008289">
    <property type="term" value="F:lipid binding"/>
    <property type="evidence" value="ECO:0007669"/>
    <property type="project" value="InterPro"/>
</dbReference>
<comment type="subcellular location">
    <subcellularLocation>
        <location evidence="1">Cytoplasm</location>
    </subcellularLocation>
</comment>
<evidence type="ECO:0000256" key="2">
    <source>
        <dbReference type="ARBA" id="ARBA00008390"/>
    </source>
</evidence>
<dbReference type="PRINTS" id="PR00178">
    <property type="entry name" value="FATTYACIDBP"/>
</dbReference>
<evidence type="ECO:0000256" key="4">
    <source>
        <dbReference type="ARBA" id="ARBA00022490"/>
    </source>
</evidence>
<dbReference type="PROSITE" id="PS00214">
    <property type="entry name" value="FABP"/>
    <property type="match status" value="1"/>
</dbReference>
<dbReference type="InParanoid" id="A0A7N5JFP5"/>
<dbReference type="FunFam" id="2.40.128.20:FF:000001">
    <property type="entry name" value="Fatty acid-binding protein, adipocyte"/>
    <property type="match status" value="1"/>
</dbReference>
<gene>
    <name evidence="8" type="primary">FABP3</name>
</gene>